<accession>A0AAU9KMB0</accession>
<proteinExistence type="predicted"/>
<evidence type="ECO:0000313" key="2">
    <source>
        <dbReference type="EMBL" id="CAH0474428.1"/>
    </source>
</evidence>
<feature type="region of interest" description="Disordered" evidence="1">
    <location>
        <begin position="182"/>
        <end position="226"/>
    </location>
</feature>
<feature type="region of interest" description="Disordered" evidence="1">
    <location>
        <begin position="1"/>
        <end position="24"/>
    </location>
</feature>
<dbReference type="Proteomes" id="UP001160483">
    <property type="component" value="Unassembled WGS sequence"/>
</dbReference>
<evidence type="ECO:0000313" key="3">
    <source>
        <dbReference type="Proteomes" id="UP001160483"/>
    </source>
</evidence>
<dbReference type="AlphaFoldDB" id="A0AAU9KMB0"/>
<feature type="compositionally biased region" description="Polar residues" evidence="1">
    <location>
        <begin position="207"/>
        <end position="225"/>
    </location>
</feature>
<feature type="compositionally biased region" description="Low complexity" evidence="1">
    <location>
        <begin position="13"/>
        <end position="24"/>
    </location>
</feature>
<organism evidence="2 3">
    <name type="scientific">Peronospora belbahrii</name>
    <dbReference type="NCBI Taxonomy" id="622444"/>
    <lineage>
        <taxon>Eukaryota</taxon>
        <taxon>Sar</taxon>
        <taxon>Stramenopiles</taxon>
        <taxon>Oomycota</taxon>
        <taxon>Peronosporomycetes</taxon>
        <taxon>Peronosporales</taxon>
        <taxon>Peronosporaceae</taxon>
        <taxon>Peronospora</taxon>
    </lineage>
</organism>
<dbReference type="EMBL" id="CAKKTJ010000108">
    <property type="protein sequence ID" value="CAH0474428.1"/>
    <property type="molecule type" value="Genomic_DNA"/>
</dbReference>
<protein>
    <submittedName>
        <fullName evidence="2">Uncharacterized protein</fullName>
    </submittedName>
</protein>
<reference evidence="2" key="1">
    <citation type="submission" date="2021-11" db="EMBL/GenBank/DDBJ databases">
        <authorList>
            <person name="Islam A."/>
            <person name="Islam S."/>
            <person name="Flora M.S."/>
            <person name="Rahman M."/>
            <person name="Ziaur R.M."/>
            <person name="Epstein J.H."/>
            <person name="Hassan M."/>
            <person name="Klassen M."/>
            <person name="Woodard K."/>
            <person name="Webb A."/>
            <person name="Webby R.J."/>
            <person name="El Zowalaty M.E."/>
        </authorList>
    </citation>
    <scope>NUCLEOTIDE SEQUENCE</scope>
    <source>
        <strain evidence="2">Pbs3</strain>
    </source>
</reference>
<gene>
    <name evidence="2" type="ORF">PBS003_LOCUS1282</name>
</gene>
<evidence type="ECO:0000256" key="1">
    <source>
        <dbReference type="SAM" id="MobiDB-lite"/>
    </source>
</evidence>
<comment type="caution">
    <text evidence="2">The sequence shown here is derived from an EMBL/GenBank/DDBJ whole genome shotgun (WGS) entry which is preliminary data.</text>
</comment>
<name>A0AAU9KMB0_9STRA</name>
<sequence>MGPRSIYKGAGVPSSTTAISTSATTPRSNSATILVNLDVFIHRANIGHDISPNDHELIVLFRRQKKAGQSGAITSSFLKKEYEIVLVALPSHSAVALFSVDFATLVQLQASPQDRHKLFRILPLKCRDLAATLELDITWDLVQEPGNLHVTAAVDSETNLQAGSAGLAKLPPPSILLNKNSHALKAQTSTPRTPRSRETNKSRRSANESTLVSTRRTTAGLSSNGSERDLLEELSVSNCSNCRSAKRRLDRKEVQVLQLESFLKVSQKRIDAQTTENEELMIREKAETRNAAHQRSLTLRLLQELETAVHL</sequence>